<keyword evidence="1" id="KW-1185">Reference proteome</keyword>
<dbReference type="WBParaSite" id="HCON_00114850-00001">
    <property type="protein sequence ID" value="HCON_00114850-00001"/>
    <property type="gene ID" value="HCON_00114850"/>
</dbReference>
<reference evidence="2" key="1">
    <citation type="submission" date="2020-12" db="UniProtKB">
        <authorList>
            <consortium name="WormBaseParasite"/>
        </authorList>
    </citation>
    <scope>IDENTIFICATION</scope>
    <source>
        <strain evidence="2">MHco3</strain>
    </source>
</reference>
<evidence type="ECO:0000313" key="1">
    <source>
        <dbReference type="Proteomes" id="UP000025227"/>
    </source>
</evidence>
<accession>A0A7I4YN05</accession>
<dbReference type="AlphaFoldDB" id="A0A7I4YN05"/>
<sequence length="254" mass="28655">METEIKPPLKRPLSFSDDSFEWDSVRDDRPAEGAWKTLKVDCDENAMVVPNGLPVDWAPYGCERSRKSKKARVEAGFLTNKKSSIFTAAALENEDEREVANEILLSLSKYSGSFVFESSYEETYARLVPFPTDGTCTRMGPSEDWQLDRLDCKLESLLAKLPSNKNHGISFAPWKGAKRRERKHEIANVKRESKLEDLNIEDGTFSWTTFANLVKPQFAAMEPSSRYEAAKKFSDILKGDLSAISGTPNQDELD</sequence>
<proteinExistence type="predicted"/>
<protein>
    <submittedName>
        <fullName evidence="2">Uncharacterized protein</fullName>
    </submittedName>
</protein>
<dbReference type="OMA" id="APYGCER"/>
<dbReference type="OrthoDB" id="5837993at2759"/>
<organism evidence="1 2">
    <name type="scientific">Haemonchus contortus</name>
    <name type="common">Barber pole worm</name>
    <dbReference type="NCBI Taxonomy" id="6289"/>
    <lineage>
        <taxon>Eukaryota</taxon>
        <taxon>Metazoa</taxon>
        <taxon>Ecdysozoa</taxon>
        <taxon>Nematoda</taxon>
        <taxon>Chromadorea</taxon>
        <taxon>Rhabditida</taxon>
        <taxon>Rhabditina</taxon>
        <taxon>Rhabditomorpha</taxon>
        <taxon>Strongyloidea</taxon>
        <taxon>Trichostrongylidae</taxon>
        <taxon>Haemonchus</taxon>
    </lineage>
</organism>
<name>A0A7I4YN05_HAECO</name>
<evidence type="ECO:0000313" key="2">
    <source>
        <dbReference type="WBParaSite" id="HCON_00114850-00001"/>
    </source>
</evidence>
<dbReference type="Proteomes" id="UP000025227">
    <property type="component" value="Unplaced"/>
</dbReference>